<accession>A0A4R4ND89</accession>
<evidence type="ECO:0000313" key="3">
    <source>
        <dbReference type="Proteomes" id="UP000295431"/>
    </source>
</evidence>
<dbReference type="Gene3D" id="3.40.630.30">
    <property type="match status" value="1"/>
</dbReference>
<comment type="caution">
    <text evidence="2">The sequence shown here is derived from an EMBL/GenBank/DDBJ whole genome shotgun (WGS) entry which is preliminary data.</text>
</comment>
<dbReference type="OrthoDB" id="9764897at2"/>
<dbReference type="Proteomes" id="UP000295431">
    <property type="component" value="Unassembled WGS sequence"/>
</dbReference>
<dbReference type="Pfam" id="PF00583">
    <property type="entry name" value="Acetyltransf_1"/>
    <property type="match status" value="1"/>
</dbReference>
<dbReference type="Gene3D" id="2.30.130.30">
    <property type="entry name" value="Hypothetical protein"/>
    <property type="match status" value="1"/>
</dbReference>
<dbReference type="SUPFAM" id="SSF55729">
    <property type="entry name" value="Acyl-CoA N-acyltransferases (Nat)"/>
    <property type="match status" value="1"/>
</dbReference>
<dbReference type="SMART" id="SM01022">
    <property type="entry name" value="ASCH"/>
    <property type="match status" value="1"/>
</dbReference>
<dbReference type="InterPro" id="IPR016181">
    <property type="entry name" value="Acyl_CoA_acyltransferase"/>
</dbReference>
<sequence>MNAREAMIPLQQAVMPAPERGRWERRSTVVEPATQDDTPYVMRAMESALAPYYGGDHRAHAKRLIRTHLDGGADRRGSLSARQLLLILWQHGERRGVLNLVFKRQDTCKISPLIVHPQSDETLGLGSVLLAAAEARAKLQRARQLYCTVPESNRRSLEFFLQHGFVICGYSPDQYKDGEREVFLRKPLEPSVPAEGSTISVTRATESDWAEVRRFLLPAVRDEVRGASGQWLESLRRGTLTISQLEKGEKRPAWVFAARDRTGAVRAAAIVSSKKGDALKVMPLAAADDEGFEALIVDLPSLLKGKGRKAYVHLVPDAEQVTLLQAHGWRLEAMLPGAYHEGTVTQQWAFPLRGSEYVRNLRIRDQYLQLIASGRKSLEIRVAYEHLRSIKPGDRLRLLSASREIRCDVVDVRSYRSFEDMLRKEDVDRALPGTTADDALVRLREIYPPAKERLGILVIELRKANSE</sequence>
<dbReference type="AlphaFoldDB" id="A0A4R4ND89"/>
<evidence type="ECO:0000313" key="2">
    <source>
        <dbReference type="EMBL" id="TDC06899.1"/>
    </source>
</evidence>
<reference evidence="2 3" key="1">
    <citation type="submission" date="2019-03" db="EMBL/GenBank/DDBJ databases">
        <title>Draft genome sequences of novel Actinobacteria.</title>
        <authorList>
            <person name="Sahin N."/>
            <person name="Ay H."/>
            <person name="Saygin H."/>
        </authorList>
    </citation>
    <scope>NUCLEOTIDE SEQUENCE [LARGE SCALE GENOMIC DNA]</scope>
    <source>
        <strain evidence="2 3">DSM 45347</strain>
    </source>
</reference>
<dbReference type="PROSITE" id="PS51186">
    <property type="entry name" value="GNAT"/>
    <property type="match status" value="1"/>
</dbReference>
<keyword evidence="3" id="KW-1185">Reference proteome</keyword>
<dbReference type="InterPro" id="IPR000182">
    <property type="entry name" value="GNAT_dom"/>
</dbReference>
<proteinExistence type="predicted"/>
<dbReference type="GO" id="GO:0016747">
    <property type="term" value="F:acyltransferase activity, transferring groups other than amino-acyl groups"/>
    <property type="evidence" value="ECO:0007669"/>
    <property type="project" value="InterPro"/>
</dbReference>
<dbReference type="EMBL" id="SMJW01000255">
    <property type="protein sequence ID" value="TDC06899.1"/>
    <property type="molecule type" value="Genomic_DNA"/>
</dbReference>
<dbReference type="SUPFAM" id="SSF88697">
    <property type="entry name" value="PUA domain-like"/>
    <property type="match status" value="1"/>
</dbReference>
<dbReference type="InterPro" id="IPR007374">
    <property type="entry name" value="ASCH_domain"/>
</dbReference>
<organism evidence="2 3">
    <name type="scientific">Actinomadura bangladeshensis</name>
    <dbReference type="NCBI Taxonomy" id="453573"/>
    <lineage>
        <taxon>Bacteria</taxon>
        <taxon>Bacillati</taxon>
        <taxon>Actinomycetota</taxon>
        <taxon>Actinomycetes</taxon>
        <taxon>Streptosporangiales</taxon>
        <taxon>Thermomonosporaceae</taxon>
        <taxon>Actinomadura</taxon>
    </lineage>
</organism>
<protein>
    <submittedName>
        <fullName evidence="2">GNAT family N-acetyltransferase</fullName>
    </submittedName>
</protein>
<gene>
    <name evidence="2" type="ORF">E1284_33160</name>
</gene>
<keyword evidence="2" id="KW-0808">Transferase</keyword>
<dbReference type="Pfam" id="PF04266">
    <property type="entry name" value="ASCH"/>
    <property type="match status" value="1"/>
</dbReference>
<evidence type="ECO:0000259" key="1">
    <source>
        <dbReference type="PROSITE" id="PS51186"/>
    </source>
</evidence>
<dbReference type="InterPro" id="IPR015947">
    <property type="entry name" value="PUA-like_sf"/>
</dbReference>
<feature type="domain" description="N-acetyltransferase" evidence="1">
    <location>
        <begin position="28"/>
        <end position="189"/>
    </location>
</feature>
<name>A0A4R4ND89_9ACTN</name>